<protein>
    <submittedName>
        <fullName evidence="5">T9SS type A sorting domain-containing protein</fullName>
    </submittedName>
</protein>
<keyword evidence="1 3" id="KW-0732">Signal</keyword>
<dbReference type="InterPro" id="IPR026444">
    <property type="entry name" value="Secre_tail"/>
</dbReference>
<dbReference type="Proteomes" id="UP000651057">
    <property type="component" value="Unassembled WGS sequence"/>
</dbReference>
<feature type="domain" description="Secretion system C-terminal sorting" evidence="4">
    <location>
        <begin position="788"/>
        <end position="858"/>
    </location>
</feature>
<evidence type="ECO:0000259" key="4">
    <source>
        <dbReference type="Pfam" id="PF18962"/>
    </source>
</evidence>
<reference evidence="5" key="1">
    <citation type="submission" date="2021-01" db="EMBL/GenBank/DDBJ databases">
        <authorList>
            <person name="Zhong Y.L."/>
        </authorList>
    </citation>
    <scope>NUCLEOTIDE SEQUENCE</scope>
    <source>
        <strain evidence="5">KCTC 23302</strain>
    </source>
</reference>
<evidence type="ECO:0000256" key="3">
    <source>
        <dbReference type="SAM" id="SignalP"/>
    </source>
</evidence>
<proteinExistence type="predicted"/>
<evidence type="ECO:0000256" key="1">
    <source>
        <dbReference type="ARBA" id="ARBA00022729"/>
    </source>
</evidence>
<comment type="caution">
    <text evidence="5">The sequence shown here is derived from an EMBL/GenBank/DDBJ whole genome shotgun (WGS) entry which is preliminary data.</text>
</comment>
<dbReference type="RefSeq" id="WP_201919294.1">
    <property type="nucleotide sequence ID" value="NZ_BAABAX010000005.1"/>
</dbReference>
<dbReference type="EMBL" id="JAERQJ010000003">
    <property type="protein sequence ID" value="MBL0683885.1"/>
    <property type="molecule type" value="Genomic_DNA"/>
</dbReference>
<dbReference type="NCBIfam" id="TIGR04183">
    <property type="entry name" value="Por_Secre_tail"/>
    <property type="match status" value="1"/>
</dbReference>
<dbReference type="Pfam" id="PF18962">
    <property type="entry name" value="Por_Secre_tail"/>
    <property type="match status" value="1"/>
</dbReference>
<organism evidence="5 6">
    <name type="scientific">Aquimarina mytili</name>
    <dbReference type="NCBI Taxonomy" id="874423"/>
    <lineage>
        <taxon>Bacteria</taxon>
        <taxon>Pseudomonadati</taxon>
        <taxon>Bacteroidota</taxon>
        <taxon>Flavobacteriia</taxon>
        <taxon>Flavobacteriales</taxon>
        <taxon>Flavobacteriaceae</taxon>
        <taxon>Aquimarina</taxon>
    </lineage>
</organism>
<feature type="compositionally biased region" description="Acidic residues" evidence="2">
    <location>
        <begin position="748"/>
        <end position="774"/>
    </location>
</feature>
<evidence type="ECO:0000313" key="6">
    <source>
        <dbReference type="Proteomes" id="UP000651057"/>
    </source>
</evidence>
<evidence type="ECO:0000313" key="5">
    <source>
        <dbReference type="EMBL" id="MBL0683885.1"/>
    </source>
</evidence>
<evidence type="ECO:0000256" key="2">
    <source>
        <dbReference type="SAM" id="MobiDB-lite"/>
    </source>
</evidence>
<accession>A0A937A2Q6</accession>
<name>A0A937A2Q6_9FLAO</name>
<gene>
    <name evidence="5" type="ORF">JJQ60_10180</name>
</gene>
<dbReference type="AlphaFoldDB" id="A0A937A2Q6"/>
<feature type="chain" id="PRO_5037750353" evidence="3">
    <location>
        <begin position="22"/>
        <end position="862"/>
    </location>
</feature>
<feature type="signal peptide" evidence="3">
    <location>
        <begin position="1"/>
        <end position="21"/>
    </location>
</feature>
<keyword evidence="6" id="KW-1185">Reference proteome</keyword>
<sequence>MKLIHLVLLSFSLFIFYDAIASENTISIQNQDNELIITEINNVTTNNYPIQIGRPFIKGEIVDYPQVVIGDVTILTQADVKNRYNDGSVKFAIISFLIPVLEANTSVFVAFQNQASGNNTSLAKQEMLDSSYDFDAIIELTNGSTVNASARQMLQNDDYVYWTQGPIATTVIIADHSNQETSLGHAVSKYDIGFDEHRSFRPIFQATFWPRIHKVMIRFIGEVSNTESLQDVVVSDIILKTGATSPTIQYDLPITKSPLKMYVGSRWTKKYWINGQPSDIIINHNLEYLIKTKYLPNYDVTKTIDNNRITSNYNTWLSSNDIYDHAIWQRAMPTTGGRMEIGPYPTITSDWFFTWNRKATDVAYGHADLAAAWPVHFREGSISRGAVTRYFDRDKTTKAVGKPISVIGRPTLMLNGTYYTNNTSVGTKAIDFVNIVGDWASDAYDPDASDYQPWVPDAAHTPDPFSVQYMLSGDYFYLEELYFWASYHSLHEAPIAPWGRGLTGAYGGIQGQIRGDAWVFRNRTRTALLSPDQSPEKKLYTDLINDAIALWEGQRNVTGSSHQSDPMWNWGNTVAKPHEPSLLRHWNKGTNARAREPLDVAKVSTGTAPWEHAFLLFAIGQAQEIGYAVEGIREWFAPYMIEQMTTSGYNPHLIAAYSAPVQNQNGEFFQDWLSAQDAYLSDFNIEDRFNTTINWGSDSYPHYALGAMAMIADLPGGGDAWTWIQSKVLSSTEGNPKWAILPRKVDDTIPDNDDNDDDEVDNDDEIGNDNDTVLEEDKPVPEEIANTIYPIPTNGTLFIKINTVKKVNLKLYTFTGKLVFEKDLDQEVKEIPIDITGLTDGFYILKITANKESYSKKIALFH</sequence>
<feature type="region of interest" description="Disordered" evidence="2">
    <location>
        <begin position="741"/>
        <end position="774"/>
    </location>
</feature>